<dbReference type="SMART" id="SM00066">
    <property type="entry name" value="GAL4"/>
    <property type="match status" value="1"/>
</dbReference>
<evidence type="ECO:0000256" key="1">
    <source>
        <dbReference type="ARBA" id="ARBA00023242"/>
    </source>
</evidence>
<evidence type="ECO:0000259" key="3">
    <source>
        <dbReference type="PROSITE" id="PS50048"/>
    </source>
</evidence>
<dbReference type="PANTHER" id="PTHR33112">
    <property type="entry name" value="DOMAIN PROTEIN, PUTATIVE-RELATED"/>
    <property type="match status" value="1"/>
</dbReference>
<comment type="caution">
    <text evidence="4">The sequence shown here is derived from an EMBL/GenBank/DDBJ whole genome shotgun (WGS) entry which is preliminary data.</text>
</comment>
<accession>A0A9P9HLN0</accession>
<reference evidence="4" key="1">
    <citation type="journal article" date="2021" name="Nat. Commun.">
        <title>Genetic determinants of endophytism in the Arabidopsis root mycobiome.</title>
        <authorList>
            <person name="Mesny F."/>
            <person name="Miyauchi S."/>
            <person name="Thiergart T."/>
            <person name="Pickel B."/>
            <person name="Atanasova L."/>
            <person name="Karlsson M."/>
            <person name="Huettel B."/>
            <person name="Barry K.W."/>
            <person name="Haridas S."/>
            <person name="Chen C."/>
            <person name="Bauer D."/>
            <person name="Andreopoulos W."/>
            <person name="Pangilinan J."/>
            <person name="LaButti K."/>
            <person name="Riley R."/>
            <person name="Lipzen A."/>
            <person name="Clum A."/>
            <person name="Drula E."/>
            <person name="Henrissat B."/>
            <person name="Kohler A."/>
            <person name="Grigoriev I.V."/>
            <person name="Martin F.M."/>
            <person name="Hacquard S."/>
        </authorList>
    </citation>
    <scope>NUCLEOTIDE SEQUENCE</scope>
    <source>
        <strain evidence="4">MPI-CAGE-AT-0023</strain>
    </source>
</reference>
<dbReference type="PROSITE" id="PS50048">
    <property type="entry name" value="ZN2_CY6_FUNGAL_2"/>
    <property type="match status" value="1"/>
</dbReference>
<keyword evidence="1" id="KW-0539">Nucleus</keyword>
<feature type="region of interest" description="Disordered" evidence="2">
    <location>
        <begin position="1082"/>
        <end position="1120"/>
    </location>
</feature>
<protein>
    <submittedName>
        <fullName evidence="4">Heterokaryon incompatibility protein-domain-containing protein</fullName>
    </submittedName>
</protein>
<evidence type="ECO:0000313" key="4">
    <source>
        <dbReference type="EMBL" id="KAH7258922.1"/>
    </source>
</evidence>
<dbReference type="InterPro" id="IPR010730">
    <property type="entry name" value="HET"/>
</dbReference>
<dbReference type="CDD" id="cd00067">
    <property type="entry name" value="GAL4"/>
    <property type="match status" value="1"/>
</dbReference>
<feature type="domain" description="Zn(2)-C6 fungal-type" evidence="3">
    <location>
        <begin position="10"/>
        <end position="40"/>
    </location>
</feature>
<dbReference type="PROSITE" id="PS00463">
    <property type="entry name" value="ZN2_CY6_FUNGAL_1"/>
    <property type="match status" value="1"/>
</dbReference>
<name>A0A9P9HLN0_FUSRE</name>
<dbReference type="Pfam" id="PF00172">
    <property type="entry name" value="Zn_clus"/>
    <property type="match status" value="1"/>
</dbReference>
<dbReference type="Gene3D" id="4.10.240.10">
    <property type="entry name" value="Zn(2)-C6 fungal-type DNA-binding domain"/>
    <property type="match status" value="1"/>
</dbReference>
<dbReference type="InterPro" id="IPR036864">
    <property type="entry name" value="Zn2-C6_fun-type_DNA-bd_sf"/>
</dbReference>
<dbReference type="GO" id="GO:0000981">
    <property type="term" value="F:DNA-binding transcription factor activity, RNA polymerase II-specific"/>
    <property type="evidence" value="ECO:0007669"/>
    <property type="project" value="InterPro"/>
</dbReference>
<proteinExistence type="predicted"/>
<sequence length="1328" mass="146585">MSSPQRAPRVCRICKIKKKACGKELPVCSYCFKRGFDCVYENESDTPKHSDSGGEVFKPWSLTLFPMSISTATLDKTMSYHMHYLYKVVGQSPLEAGKRFLENFQRWLPIIAPRRLHELIELSERGFPGADVSVLLLSICLVTMRSGGDLAGPFVHHTAVHVAVKTLYAQVQASMHANTALVRAGVIISAYEYASGQIDSASISIAACIRMAQVIGIGIAYDRLGAVQEETRLQAMADWNLWWSIIVLESHAKHRSPAAVFPDTDVPLPSDVESNGEYVPIYCTMASSTLRGSSGLSSFGRQAQAIYMLDSCLNGTNQSEKCDVKTRLLKLQQLDQELQERLSEFMTQPLHEPGLRCGTIATVIRSLYILHEEILSRAGSLPVHADREGWAKSSKAAMETITTIMIDVAKHHLDHIARYGVDSLVFCCAYNLRVAIRYIGDRYVALIHVLIQTQQTMSQIDQLHMEQSSHMGDDMDEPLLDIRARYTDPSIAAQLVHIQAANVPQQKSLKFLEKLKCLYFTNPSQCDDAKGLTQPSLTLVTINAFTKRNYIALSYTWKPSPEEANISNGGYLVEDIQSGRMEPSSVRNTVFSRIKRYMDHVNSKYLWIDKHCIHQQEGETKEIGMQAMDRVYSLSHHPAALLSRTINTSEQLQLLTGILSGSFVTRRGNENLLSSPADWKSALDALQLLHYITSDIWFSRGWTYQENYRANKSMTLLMTHCATLNHEKSSRHFGSFDGELLDGELLISSAGLYAQATKLCLAYSNHQPPPPYLNTILSRAKRYTIILAGDEDSAPVSMSPTIIEDIASRQLEREWDRLAIIANCCQYTKRLNSTKLQSDKHSLSLSLLTLVLVNGEILFNHPRDKLDARKITITEFLHRHFFYGLESPWEKGKLTFNKGCRFANVVLTDEGVRTKGYLWRLDDEITTAGFHNYSQPRGRKKHRQPVEEAIMQGELLCTATLLGARPLGVGVFVVQLEDSDAESSGMGSEMSLDDDDYDEDCYVFTSFQRAQCDREGFDLNDLDKHVSLESFVTMISRNLLTGTIVLLAANFANAGPCRPLSIVSSSTVIASVSQTTASSFESETATSTASIDATQTSTISTESESHTETGTTVTIETTTGASSIETTTTALVDTTTTALAITTAETTTDATTTTAAASTTSEEPEAVQSVFIYARGSSDPSLAPLSGSGFTELSDTQIPDVQFIDFTTDVSSTLFFTVGERSGKVKIGNGANVGKIAGYFSTGSDYSLVLATEATLGEENGVSPIDCEIIQGNGFQSLQCQYGDKGNADFWTCEGHLVLVSPGVDFTSRCPRATTSYRLAYIQVVNTS</sequence>
<evidence type="ECO:0000313" key="5">
    <source>
        <dbReference type="Proteomes" id="UP000720189"/>
    </source>
</evidence>
<dbReference type="PANTHER" id="PTHR33112:SF16">
    <property type="entry name" value="HETEROKARYON INCOMPATIBILITY DOMAIN-CONTAINING PROTEIN"/>
    <property type="match status" value="1"/>
</dbReference>
<dbReference type="InterPro" id="IPR001138">
    <property type="entry name" value="Zn2Cys6_DnaBD"/>
</dbReference>
<dbReference type="OrthoDB" id="270167at2759"/>
<organism evidence="4 5">
    <name type="scientific">Fusarium redolens</name>
    <dbReference type="NCBI Taxonomy" id="48865"/>
    <lineage>
        <taxon>Eukaryota</taxon>
        <taxon>Fungi</taxon>
        <taxon>Dikarya</taxon>
        <taxon>Ascomycota</taxon>
        <taxon>Pezizomycotina</taxon>
        <taxon>Sordariomycetes</taxon>
        <taxon>Hypocreomycetidae</taxon>
        <taxon>Hypocreales</taxon>
        <taxon>Nectriaceae</taxon>
        <taxon>Fusarium</taxon>
        <taxon>Fusarium redolens species complex</taxon>
    </lineage>
</organism>
<dbReference type="SUPFAM" id="SSF57701">
    <property type="entry name" value="Zn2/Cys6 DNA-binding domain"/>
    <property type="match status" value="1"/>
</dbReference>
<gene>
    <name evidence="4" type="ORF">BKA55DRAFT_591742</name>
</gene>
<dbReference type="RefSeq" id="XP_046051630.1">
    <property type="nucleotide sequence ID" value="XM_046195296.1"/>
</dbReference>
<dbReference type="EMBL" id="JAGMUX010000005">
    <property type="protein sequence ID" value="KAH7258922.1"/>
    <property type="molecule type" value="Genomic_DNA"/>
</dbReference>
<dbReference type="GO" id="GO:0008270">
    <property type="term" value="F:zinc ion binding"/>
    <property type="evidence" value="ECO:0007669"/>
    <property type="project" value="InterPro"/>
</dbReference>
<dbReference type="Pfam" id="PF06985">
    <property type="entry name" value="HET"/>
    <property type="match status" value="1"/>
</dbReference>
<dbReference type="CDD" id="cd12148">
    <property type="entry name" value="fungal_TF_MHR"/>
    <property type="match status" value="1"/>
</dbReference>
<dbReference type="Proteomes" id="UP000720189">
    <property type="component" value="Unassembled WGS sequence"/>
</dbReference>
<dbReference type="GeneID" id="70225250"/>
<evidence type="ECO:0000256" key="2">
    <source>
        <dbReference type="SAM" id="MobiDB-lite"/>
    </source>
</evidence>
<keyword evidence="5" id="KW-1185">Reference proteome</keyword>